<dbReference type="PROSITE" id="PS50110">
    <property type="entry name" value="RESPONSE_REGULATORY"/>
    <property type="match status" value="2"/>
</dbReference>
<dbReference type="InterPro" id="IPR036890">
    <property type="entry name" value="HATPase_C_sf"/>
</dbReference>
<dbReference type="InterPro" id="IPR011044">
    <property type="entry name" value="Quino_amine_DH_bsu"/>
</dbReference>
<name>A0A9X3B7R2_9BACT</name>
<feature type="modified residue" description="4-aspartylphosphate" evidence="10">
    <location>
        <position position="1689"/>
    </location>
</feature>
<dbReference type="InterPro" id="IPR015943">
    <property type="entry name" value="WD40/YVTN_repeat-like_dom_sf"/>
</dbReference>
<evidence type="ECO:0000256" key="10">
    <source>
        <dbReference type="PROSITE-ProRule" id="PRU00169"/>
    </source>
</evidence>
<dbReference type="Pfam" id="PF00072">
    <property type="entry name" value="Response_reg"/>
    <property type="match status" value="1"/>
</dbReference>
<dbReference type="InterPro" id="IPR036097">
    <property type="entry name" value="HisK_dim/P_sf"/>
</dbReference>
<dbReference type="InterPro" id="IPR003594">
    <property type="entry name" value="HATPase_dom"/>
</dbReference>
<dbReference type="PROSITE" id="PS50109">
    <property type="entry name" value="HIS_KIN"/>
    <property type="match status" value="1"/>
</dbReference>
<dbReference type="InterPro" id="IPR003661">
    <property type="entry name" value="HisK_dim/P_dom"/>
</dbReference>
<keyword evidence="4" id="KW-0808">Transferase</keyword>
<evidence type="ECO:0000256" key="8">
    <source>
        <dbReference type="ARBA" id="ARBA00023125"/>
    </source>
</evidence>
<dbReference type="FunFam" id="3.40.50.2300:FF:000001">
    <property type="entry name" value="DNA-binding response regulator PhoB"/>
    <property type="match status" value="1"/>
</dbReference>
<dbReference type="SUPFAM" id="SSF55874">
    <property type="entry name" value="ATPase domain of HSP90 chaperone/DNA topoisomerase II/histidine kinase"/>
    <property type="match status" value="1"/>
</dbReference>
<evidence type="ECO:0000256" key="4">
    <source>
        <dbReference type="ARBA" id="ARBA00022679"/>
    </source>
</evidence>
<dbReference type="InterPro" id="IPR029016">
    <property type="entry name" value="GAF-like_dom_sf"/>
</dbReference>
<evidence type="ECO:0000256" key="5">
    <source>
        <dbReference type="ARBA" id="ARBA00022777"/>
    </source>
</evidence>
<dbReference type="EC" id="2.7.13.3" evidence="2"/>
<dbReference type="SUPFAM" id="SSF63829">
    <property type="entry name" value="Calcium-dependent phosphotriesterase"/>
    <property type="match status" value="2"/>
</dbReference>
<feature type="transmembrane region" description="Helical" evidence="12">
    <location>
        <begin position="12"/>
        <end position="32"/>
    </location>
</feature>
<dbReference type="RefSeq" id="WP_279297045.1">
    <property type="nucleotide sequence ID" value="NZ_JAOTIF010000006.1"/>
</dbReference>
<dbReference type="InterPro" id="IPR011006">
    <property type="entry name" value="CheY-like_superfamily"/>
</dbReference>
<sequence>MKNNYCLPFGRCLLFYWKIFIVFFLLIPFISVGQNNAEDGLPFITNFSAKEYKGSPQNWAIIQDNRGVMYVANSFGLLEYDGVKWRNIRSSANDNGVVRSLTKDKNGRIYYGSYNDMGYLKPDSLGQLQFHSLFNFIPAPYKNFNDIWTIHVADNGIYFQAREWIFRLQPVISGDKENWKVKVWKPDTKFMFAFNLDGTYYVHQQNKGLMKMVADSLMLIPGSEVLGNERMQVMLPFPSSSGKKYLLGQFYGGLYVYDGKNFQPFTSEADPLIKSGTLYKGTLLKDGRFALAIAGKGLVILDAKGKMQQLINRDVGLQDESVYAVYTDQKGVLWVGLDNGISRIETASPLTQFTTQSGIKTAVLSIKRHDGDLYLGTSNGLMRMNKTVARFELINEIPSNQIFELVPDNNTLLVSSDGLFYIQDRKAHLIKASKGGDLQITALKIFDKYPNVLFAGVQGALVAFYRNGIGSDWKFAGHIPGITDYIWSIIKTRDDRLWAGTQGNGVIRISNLFDKTGNLTLQNAKVEQFGPSQGLSPGGCAVFSIQGKEYFVSNSGVSRYDENRKRFIPDNSFGPMGYGHDPNEYAMVPDNKGRIWICFGKEVALATLKADGKYRMEKTPFLPFADRVISEIYPEDDGTVWFASTDGLIRYDEKIQKDYREQYKTLVRNVMAGQQTLDISSNTNEKGQQPSLNYKNNTFRFEYAAPYFQQEQKTQYQTWLEGFENTWSDWGSNNYKEYTNLSEGRYKFHVRARNVYQQISEEAVYSFNIQPPWFRTPLAYALYALVLGSLIFGIVRYRTHQLHEKHRELEKTVSERTAELRQRIEELAVINSVQEGLVAQMDIQTIYELVGNRIHDLFDVQVIAIAVFDHETGMELFKYVIEKGVRYYPEQRPLDKLRQHLIQTRQKILINKNTEEAFTKFGMNVLPGTEFPKSMLFVPLTVGDKITSYVSLQNIDREEAFSESDVRLLETLANSMSVALESARLFDETKMLLAETETAKKNVELLGEIGKEITASLDFETIFYKLYENINQLTDATIFGIGIYSREEQRIDYKFAIEKGKRYEPYSRDTTDKNQFPVWCIENRQPVLINDVALEYSRYINHYKEKNLYLEDGSLAEDPLSFIYLPLIVQDRVLGIITIQSFKKNAYSEYHLNLLQNLATYTGIALDNASAYRKLNEREQEIAARAAELSTVNSISQALASKLELDSLIQLVGDQMQQLFKADIAYLALLDQKTGMISFPYQYGEKLQPLQLGEGLTSQIILTGKPLLINKDVSELTAELGISRVGIPAASYLGVPVPVGDEIIGVLSVQSTQQENWFNEKDQRLLNTIAAHVGVALRKARLFEEVKQANLEAEAARKIAVQANEAKSAFLSTVSHELRTPLTSVLGFARIIKKRLDEKIFPFTDVSDPKTEKAKQQVCDNLEVVIAEGERLTHLINDVLDLAKIEAGKMEWNTETIAMEEIVERAIAATSALFINKNITLEKEVVKDLPMVIGDRDKLIQVVVNLISNAVKFTHEGAVRCSVAQKDDEIIVSISDTGIGIAKEDYKSVFEKFKQVGDTLTDKPKGTGLGLPICKEIVEHHGGQIWLESELGKGSTFIFSIPSISEKEPVLKPIQLDKLMKQLKDEMKKSKLNNKERTATILVVDDDTSIRSLLQQELGELGYRIEEATNGKEALESIRKHRPDLIILDVMMPEMNGFDLAAILKNDPQTLDIPIIMLSIVQDKARGYRVGVDRYLTKPIDTTQLFAEVGNLLEQGKSKKKVMVVDEDNSTVRSLSEVLQTKGYQVVESDGKELVEKAITNQPDIIILNSLLNGRQEIVQTLRFEKGLENVVFVLYQ</sequence>
<keyword evidence="9" id="KW-0804">Transcription</keyword>
<dbReference type="SMART" id="SM00448">
    <property type="entry name" value="REC"/>
    <property type="match status" value="1"/>
</dbReference>
<evidence type="ECO:0000256" key="2">
    <source>
        <dbReference type="ARBA" id="ARBA00012438"/>
    </source>
</evidence>
<keyword evidence="12" id="KW-1133">Transmembrane helix</keyword>
<keyword evidence="5" id="KW-0418">Kinase</keyword>
<evidence type="ECO:0000256" key="6">
    <source>
        <dbReference type="ARBA" id="ARBA00023012"/>
    </source>
</evidence>
<dbReference type="Gene3D" id="2.130.10.10">
    <property type="entry name" value="YVTN repeat-like/Quinoprotein amine dehydrogenase"/>
    <property type="match status" value="2"/>
</dbReference>
<dbReference type="Pfam" id="PF13185">
    <property type="entry name" value="GAF_2"/>
    <property type="match status" value="3"/>
</dbReference>
<dbReference type="SUPFAM" id="SSF52172">
    <property type="entry name" value="CheY-like"/>
    <property type="match status" value="2"/>
</dbReference>
<dbReference type="Pfam" id="PF07495">
    <property type="entry name" value="Y_Y_Y"/>
    <property type="match status" value="1"/>
</dbReference>
<dbReference type="Gene3D" id="3.30.450.40">
    <property type="match status" value="3"/>
</dbReference>
<dbReference type="PANTHER" id="PTHR43547:SF2">
    <property type="entry name" value="HYBRID SIGNAL TRANSDUCTION HISTIDINE KINASE C"/>
    <property type="match status" value="1"/>
</dbReference>
<dbReference type="Gene3D" id="2.60.40.10">
    <property type="entry name" value="Immunoglobulins"/>
    <property type="match status" value="1"/>
</dbReference>
<dbReference type="InterPro" id="IPR005467">
    <property type="entry name" value="His_kinase_dom"/>
</dbReference>
<keyword evidence="16" id="KW-1185">Reference proteome</keyword>
<evidence type="ECO:0000313" key="15">
    <source>
        <dbReference type="EMBL" id="MCU7549605.1"/>
    </source>
</evidence>
<keyword evidence="3 10" id="KW-0597">Phosphoprotein</keyword>
<feature type="coiled-coil region" evidence="11">
    <location>
        <begin position="1339"/>
        <end position="1366"/>
    </location>
</feature>
<evidence type="ECO:0000256" key="11">
    <source>
        <dbReference type="SAM" id="Coils"/>
    </source>
</evidence>
<dbReference type="SUPFAM" id="SSF47384">
    <property type="entry name" value="Homodimeric domain of signal transducing histidine kinase"/>
    <property type="match status" value="1"/>
</dbReference>
<keyword evidence="12" id="KW-0472">Membrane</keyword>
<proteinExistence type="predicted"/>
<comment type="caution">
    <text evidence="10">Lacks conserved residue(s) required for the propagation of feature annotation.</text>
</comment>
<comment type="caution">
    <text evidence="15">The sequence shown here is derived from an EMBL/GenBank/DDBJ whole genome shotgun (WGS) entry which is preliminary data.</text>
</comment>
<dbReference type="GO" id="GO:0003677">
    <property type="term" value="F:DNA binding"/>
    <property type="evidence" value="ECO:0007669"/>
    <property type="project" value="UniProtKB-KW"/>
</dbReference>
<evidence type="ECO:0000256" key="7">
    <source>
        <dbReference type="ARBA" id="ARBA00023015"/>
    </source>
</evidence>
<feature type="domain" description="Response regulatory" evidence="14">
    <location>
        <begin position="1761"/>
        <end position="1837"/>
    </location>
</feature>
<dbReference type="SMART" id="SM00065">
    <property type="entry name" value="GAF"/>
    <property type="match status" value="3"/>
</dbReference>
<dbReference type="InterPro" id="IPR011123">
    <property type="entry name" value="Y_Y_Y"/>
</dbReference>
<evidence type="ECO:0000256" key="12">
    <source>
        <dbReference type="SAM" id="Phobius"/>
    </source>
</evidence>
<dbReference type="InterPro" id="IPR004358">
    <property type="entry name" value="Sig_transdc_His_kin-like_C"/>
</dbReference>
<evidence type="ECO:0000256" key="3">
    <source>
        <dbReference type="ARBA" id="ARBA00022553"/>
    </source>
</evidence>
<feature type="domain" description="Histidine kinase" evidence="13">
    <location>
        <begin position="1373"/>
        <end position="1605"/>
    </location>
</feature>
<evidence type="ECO:0000256" key="9">
    <source>
        <dbReference type="ARBA" id="ARBA00023163"/>
    </source>
</evidence>
<gene>
    <name evidence="15" type="ORF">OCK74_10795</name>
</gene>
<dbReference type="Gene3D" id="3.30.565.10">
    <property type="entry name" value="Histidine kinase-like ATPase, C-terminal domain"/>
    <property type="match status" value="1"/>
</dbReference>
<dbReference type="SUPFAM" id="SSF50969">
    <property type="entry name" value="YVTN repeat-like/Quinoprotein amine dehydrogenase"/>
    <property type="match status" value="1"/>
</dbReference>
<dbReference type="SUPFAM" id="SSF55781">
    <property type="entry name" value="GAF domain-like"/>
    <property type="match status" value="3"/>
</dbReference>
<organism evidence="15 16">
    <name type="scientific">Paraflavisolibacter caeni</name>
    <dbReference type="NCBI Taxonomy" id="2982496"/>
    <lineage>
        <taxon>Bacteria</taxon>
        <taxon>Pseudomonadati</taxon>
        <taxon>Bacteroidota</taxon>
        <taxon>Chitinophagia</taxon>
        <taxon>Chitinophagales</taxon>
        <taxon>Chitinophagaceae</taxon>
        <taxon>Paraflavisolibacter</taxon>
    </lineage>
</organism>
<dbReference type="Proteomes" id="UP001155483">
    <property type="component" value="Unassembled WGS sequence"/>
</dbReference>
<reference evidence="15" key="1">
    <citation type="submission" date="2022-09" db="EMBL/GenBank/DDBJ databases">
        <authorList>
            <person name="Yuan C."/>
            <person name="Ke Z."/>
        </authorList>
    </citation>
    <scope>NUCLEOTIDE SEQUENCE</scope>
    <source>
        <strain evidence="15">LB-8</strain>
    </source>
</reference>
<dbReference type="EMBL" id="JAOTIF010000006">
    <property type="protein sequence ID" value="MCU7549605.1"/>
    <property type="molecule type" value="Genomic_DNA"/>
</dbReference>
<dbReference type="Pfam" id="PF02518">
    <property type="entry name" value="HATPase_c"/>
    <property type="match status" value="1"/>
</dbReference>
<dbReference type="PANTHER" id="PTHR43547">
    <property type="entry name" value="TWO-COMPONENT HISTIDINE KINASE"/>
    <property type="match status" value="1"/>
</dbReference>
<dbReference type="CDD" id="cd16922">
    <property type="entry name" value="HATPase_EvgS-ArcB-TorS-like"/>
    <property type="match status" value="1"/>
</dbReference>
<dbReference type="CDD" id="cd00082">
    <property type="entry name" value="HisKA"/>
    <property type="match status" value="1"/>
</dbReference>
<dbReference type="PRINTS" id="PR00344">
    <property type="entry name" value="BCTRLSENSOR"/>
</dbReference>
<dbReference type="Pfam" id="PF00512">
    <property type="entry name" value="HisKA"/>
    <property type="match status" value="1"/>
</dbReference>
<keyword evidence="7" id="KW-0805">Transcription regulation</keyword>
<keyword evidence="12" id="KW-0812">Transmembrane</keyword>
<dbReference type="Gene3D" id="1.10.287.130">
    <property type="match status" value="1"/>
</dbReference>
<evidence type="ECO:0000256" key="1">
    <source>
        <dbReference type="ARBA" id="ARBA00000085"/>
    </source>
</evidence>
<dbReference type="SMART" id="SM00387">
    <property type="entry name" value="HATPase_c"/>
    <property type="match status" value="1"/>
</dbReference>
<dbReference type="SMART" id="SM00388">
    <property type="entry name" value="HisKA"/>
    <property type="match status" value="1"/>
</dbReference>
<dbReference type="Gene3D" id="3.40.50.2300">
    <property type="match status" value="2"/>
</dbReference>
<keyword evidence="6" id="KW-0902">Two-component regulatory system</keyword>
<dbReference type="FunFam" id="3.30.565.10:FF:000010">
    <property type="entry name" value="Sensor histidine kinase RcsC"/>
    <property type="match status" value="1"/>
</dbReference>
<accession>A0A9X3B7R2</accession>
<keyword evidence="8" id="KW-0238">DNA-binding</keyword>
<dbReference type="InterPro" id="IPR003018">
    <property type="entry name" value="GAF"/>
</dbReference>
<evidence type="ECO:0000259" key="14">
    <source>
        <dbReference type="PROSITE" id="PS50110"/>
    </source>
</evidence>
<dbReference type="InterPro" id="IPR001789">
    <property type="entry name" value="Sig_transdc_resp-reg_receiver"/>
</dbReference>
<keyword evidence="11" id="KW-0175">Coiled coil</keyword>
<evidence type="ECO:0000259" key="13">
    <source>
        <dbReference type="PROSITE" id="PS50109"/>
    </source>
</evidence>
<dbReference type="GO" id="GO:0000155">
    <property type="term" value="F:phosphorelay sensor kinase activity"/>
    <property type="evidence" value="ECO:0007669"/>
    <property type="project" value="InterPro"/>
</dbReference>
<protein>
    <recommendedName>
        <fullName evidence="2">histidine kinase</fullName>
        <ecNumber evidence="2">2.7.13.3</ecNumber>
    </recommendedName>
</protein>
<dbReference type="InterPro" id="IPR013783">
    <property type="entry name" value="Ig-like_fold"/>
</dbReference>
<reference evidence="15" key="2">
    <citation type="submission" date="2023-04" db="EMBL/GenBank/DDBJ databases">
        <title>Paracnuella aquatica gen. nov., sp. nov., a member of the family Chitinophagaceae isolated from a hot spring.</title>
        <authorList>
            <person name="Wang C."/>
        </authorList>
    </citation>
    <scope>NUCLEOTIDE SEQUENCE</scope>
    <source>
        <strain evidence="15">LB-8</strain>
    </source>
</reference>
<feature type="domain" description="Response regulatory" evidence="14">
    <location>
        <begin position="1640"/>
        <end position="1753"/>
    </location>
</feature>
<evidence type="ECO:0000313" key="16">
    <source>
        <dbReference type="Proteomes" id="UP001155483"/>
    </source>
</evidence>
<comment type="catalytic activity">
    <reaction evidence="1">
        <text>ATP + protein L-histidine = ADP + protein N-phospho-L-histidine.</text>
        <dbReference type="EC" id="2.7.13.3"/>
    </reaction>
</comment>